<evidence type="ECO:0000256" key="1">
    <source>
        <dbReference type="ARBA" id="ARBA00002121"/>
    </source>
</evidence>
<dbReference type="UniPathway" id="UPA00276">
    <property type="reaction ID" value="UER00406"/>
</dbReference>
<keyword evidence="9 15" id="KW-0418">Kinase</keyword>
<evidence type="ECO:0000256" key="13">
    <source>
        <dbReference type="ARBA" id="ARBA00047880"/>
    </source>
</evidence>
<dbReference type="EC" id="2.7.1.26" evidence="15"/>
<dbReference type="GO" id="GO:0006747">
    <property type="term" value="P:FAD biosynthetic process"/>
    <property type="evidence" value="ECO:0007669"/>
    <property type="project" value="UniProtKB-UniRule"/>
</dbReference>
<dbReference type="Pfam" id="PF06574">
    <property type="entry name" value="FAD_syn"/>
    <property type="match status" value="1"/>
</dbReference>
<keyword evidence="8 15" id="KW-0547">Nucleotide-binding</keyword>
<dbReference type="SUPFAM" id="SSF82114">
    <property type="entry name" value="Riboflavin kinase-like"/>
    <property type="match status" value="1"/>
</dbReference>
<accession>B2KCA5</accession>
<comment type="catalytic activity">
    <reaction evidence="14 15">
        <text>FMN + ATP + H(+) = FAD + diphosphate</text>
        <dbReference type="Rhea" id="RHEA:17237"/>
        <dbReference type="ChEBI" id="CHEBI:15378"/>
        <dbReference type="ChEBI" id="CHEBI:30616"/>
        <dbReference type="ChEBI" id="CHEBI:33019"/>
        <dbReference type="ChEBI" id="CHEBI:57692"/>
        <dbReference type="ChEBI" id="CHEBI:58210"/>
        <dbReference type="EC" id="2.7.7.2"/>
    </reaction>
</comment>
<dbReference type="Pfam" id="PF01687">
    <property type="entry name" value="Flavokinase"/>
    <property type="match status" value="1"/>
</dbReference>
<dbReference type="GO" id="GO:0005524">
    <property type="term" value="F:ATP binding"/>
    <property type="evidence" value="ECO:0007669"/>
    <property type="project" value="UniProtKB-UniRule"/>
</dbReference>
<dbReference type="InterPro" id="IPR023465">
    <property type="entry name" value="Riboflavin_kinase_dom_sf"/>
</dbReference>
<evidence type="ECO:0000256" key="14">
    <source>
        <dbReference type="ARBA" id="ARBA00049494"/>
    </source>
</evidence>
<dbReference type="EC" id="2.7.7.2" evidence="15"/>
<dbReference type="UniPathway" id="UPA00277">
    <property type="reaction ID" value="UER00407"/>
</dbReference>
<dbReference type="EMBL" id="CP001055">
    <property type="protein sequence ID" value="ACC98232.1"/>
    <property type="molecule type" value="Genomic_DNA"/>
</dbReference>
<dbReference type="PANTHER" id="PTHR22749:SF6">
    <property type="entry name" value="RIBOFLAVIN KINASE"/>
    <property type="match status" value="1"/>
</dbReference>
<evidence type="ECO:0000259" key="16">
    <source>
        <dbReference type="SMART" id="SM00904"/>
    </source>
</evidence>
<dbReference type="KEGG" id="emi:Emin_0677"/>
<gene>
    <name evidence="17" type="ordered locus">Emin_0677</name>
</gene>
<evidence type="ECO:0000256" key="9">
    <source>
        <dbReference type="ARBA" id="ARBA00022777"/>
    </source>
</evidence>
<dbReference type="HOGENOM" id="CLU_048437_0_2_0"/>
<dbReference type="InterPro" id="IPR014729">
    <property type="entry name" value="Rossmann-like_a/b/a_fold"/>
</dbReference>
<comment type="catalytic activity">
    <reaction evidence="13 15">
        <text>riboflavin + ATP = FMN + ADP + H(+)</text>
        <dbReference type="Rhea" id="RHEA:14357"/>
        <dbReference type="ChEBI" id="CHEBI:15378"/>
        <dbReference type="ChEBI" id="CHEBI:30616"/>
        <dbReference type="ChEBI" id="CHEBI:57986"/>
        <dbReference type="ChEBI" id="CHEBI:58210"/>
        <dbReference type="ChEBI" id="CHEBI:456216"/>
        <dbReference type="EC" id="2.7.1.26"/>
    </reaction>
</comment>
<keyword evidence="7 15" id="KW-0548">Nucleotidyltransferase</keyword>
<sequence length="302" mass="33587">MTEKKNFITIGTFDGVHKGHQTLISGLNKLAKKNNMAPLLVCFPLPPKTLLSNSPELTVLTLPDEKYALLKHYGAKNIEILNFKSCRHISRENFFDILLKRYNMGGLLVGRDFAFGKERKGHIDFLRAACAKQGVKLVVADFYGNKDSGGHKISSSLIRKTLLDGHIRLAGKFLGRKYTAEGIVVTGKKLGRKLGFPTANLGINHYKVLPQGVFSVEAVLGKEKFKGVANIGFRPTVNPIHAKVPLVEVHILNFNRDIYGKNLSVNFVDKIRGEKKFDGLPALIKQMTVDKALAEKQVKLKR</sequence>
<keyword evidence="6 15" id="KW-0808">Transferase</keyword>
<dbReference type="OrthoDB" id="9803667at2"/>
<dbReference type="RefSeq" id="WP_012414847.1">
    <property type="nucleotide sequence ID" value="NC_010644.1"/>
</dbReference>
<evidence type="ECO:0000256" key="2">
    <source>
        <dbReference type="ARBA" id="ARBA00004726"/>
    </source>
</evidence>
<dbReference type="PIRSF" id="PIRSF004491">
    <property type="entry name" value="FAD_Synth"/>
    <property type="match status" value="1"/>
</dbReference>
<keyword evidence="12" id="KW-0511">Multifunctional enzyme</keyword>
<evidence type="ECO:0000256" key="15">
    <source>
        <dbReference type="PIRNR" id="PIRNR004491"/>
    </source>
</evidence>
<dbReference type="GO" id="GO:0009231">
    <property type="term" value="P:riboflavin biosynthetic process"/>
    <property type="evidence" value="ECO:0007669"/>
    <property type="project" value="InterPro"/>
</dbReference>
<evidence type="ECO:0000256" key="11">
    <source>
        <dbReference type="ARBA" id="ARBA00022840"/>
    </source>
</evidence>
<comment type="similarity">
    <text evidence="15">Belongs to the ribF family.</text>
</comment>
<dbReference type="GO" id="GO:0003919">
    <property type="term" value="F:FMN adenylyltransferase activity"/>
    <property type="evidence" value="ECO:0007669"/>
    <property type="project" value="UniProtKB-UniRule"/>
</dbReference>
<dbReference type="CDD" id="cd02064">
    <property type="entry name" value="FAD_synthetase_N"/>
    <property type="match status" value="1"/>
</dbReference>
<comment type="pathway">
    <text evidence="3 15">Cofactor biosynthesis; FMN biosynthesis; FMN from riboflavin (ATP route): step 1/1.</text>
</comment>
<comment type="pathway">
    <text evidence="2 15">Cofactor biosynthesis; FAD biosynthesis; FAD from FMN: step 1/1.</text>
</comment>
<keyword evidence="5 15" id="KW-0288">FMN</keyword>
<dbReference type="GO" id="GO:0009398">
    <property type="term" value="P:FMN biosynthetic process"/>
    <property type="evidence" value="ECO:0007669"/>
    <property type="project" value="UniProtKB-UniRule"/>
</dbReference>
<evidence type="ECO:0000256" key="3">
    <source>
        <dbReference type="ARBA" id="ARBA00005201"/>
    </source>
</evidence>
<name>B2KCA5_ELUMP</name>
<dbReference type="PANTHER" id="PTHR22749">
    <property type="entry name" value="RIBOFLAVIN KINASE/FMN ADENYLYLTRANSFERASE"/>
    <property type="match status" value="1"/>
</dbReference>
<keyword evidence="18" id="KW-1185">Reference proteome</keyword>
<keyword evidence="11 15" id="KW-0067">ATP-binding</keyword>
<comment type="function">
    <text evidence="1">Catalyzes the phosphorylation of riboflavin to FMN followed by the adenylation of FMN to FAD.</text>
</comment>
<dbReference type="AlphaFoldDB" id="B2KCA5"/>
<evidence type="ECO:0000256" key="4">
    <source>
        <dbReference type="ARBA" id="ARBA00022630"/>
    </source>
</evidence>
<dbReference type="InterPro" id="IPR023468">
    <property type="entry name" value="Riboflavin_kinase"/>
</dbReference>
<reference evidence="17 18" key="1">
    <citation type="journal article" date="2009" name="Appl. Environ. Microbiol.">
        <title>Genomic analysis of 'Elusimicrobium minutum,' the first cultivated representative of the phylum 'Elusimicrobia' (formerly termite group 1).</title>
        <authorList>
            <person name="Herlemann D.P.R."/>
            <person name="Geissinger O."/>
            <person name="Ikeda-Ohtsubo W."/>
            <person name="Kunin V."/>
            <person name="Sun H."/>
            <person name="Lapidus A."/>
            <person name="Hugenholtz P."/>
            <person name="Brune A."/>
        </authorList>
    </citation>
    <scope>NUCLEOTIDE SEQUENCE [LARGE SCALE GENOMIC DNA]</scope>
    <source>
        <strain evidence="17 18">Pei191</strain>
    </source>
</reference>
<feature type="domain" description="Riboflavin kinase" evidence="16">
    <location>
        <begin position="173"/>
        <end position="299"/>
    </location>
</feature>
<organism evidence="17 18">
    <name type="scientific">Elusimicrobium minutum (strain Pei191)</name>
    <dbReference type="NCBI Taxonomy" id="445932"/>
    <lineage>
        <taxon>Bacteria</taxon>
        <taxon>Pseudomonadati</taxon>
        <taxon>Elusimicrobiota</taxon>
        <taxon>Elusimicrobia</taxon>
        <taxon>Elusimicrobiales</taxon>
        <taxon>Elusimicrobiaceae</taxon>
        <taxon>Elusimicrobium</taxon>
    </lineage>
</organism>
<dbReference type="SMART" id="SM00904">
    <property type="entry name" value="Flavokinase"/>
    <property type="match status" value="1"/>
</dbReference>
<dbReference type="InterPro" id="IPR015865">
    <property type="entry name" value="Riboflavin_kinase_bac/euk"/>
</dbReference>
<evidence type="ECO:0000256" key="7">
    <source>
        <dbReference type="ARBA" id="ARBA00022695"/>
    </source>
</evidence>
<dbReference type="Proteomes" id="UP000001029">
    <property type="component" value="Chromosome"/>
</dbReference>
<evidence type="ECO:0000256" key="8">
    <source>
        <dbReference type="ARBA" id="ARBA00022741"/>
    </source>
</evidence>
<evidence type="ECO:0000256" key="12">
    <source>
        <dbReference type="ARBA" id="ARBA00023268"/>
    </source>
</evidence>
<keyword evidence="4 15" id="KW-0285">Flavoprotein</keyword>
<evidence type="ECO:0000313" key="17">
    <source>
        <dbReference type="EMBL" id="ACC98232.1"/>
    </source>
</evidence>
<dbReference type="SUPFAM" id="SSF52374">
    <property type="entry name" value="Nucleotidylyl transferase"/>
    <property type="match status" value="1"/>
</dbReference>
<evidence type="ECO:0000256" key="5">
    <source>
        <dbReference type="ARBA" id="ARBA00022643"/>
    </source>
</evidence>
<proteinExistence type="inferred from homology"/>
<evidence type="ECO:0000256" key="10">
    <source>
        <dbReference type="ARBA" id="ARBA00022827"/>
    </source>
</evidence>
<dbReference type="InterPro" id="IPR015864">
    <property type="entry name" value="FAD_synthase"/>
</dbReference>
<evidence type="ECO:0000256" key="6">
    <source>
        <dbReference type="ARBA" id="ARBA00022679"/>
    </source>
</evidence>
<dbReference type="NCBIfam" id="TIGR00083">
    <property type="entry name" value="ribF"/>
    <property type="match status" value="1"/>
</dbReference>
<dbReference type="STRING" id="445932.Emin_0677"/>
<protein>
    <recommendedName>
        <fullName evidence="15">Riboflavin biosynthesis protein</fullName>
    </recommendedName>
    <domain>
        <recommendedName>
            <fullName evidence="15">Riboflavin kinase</fullName>
            <ecNumber evidence="15">2.7.1.26</ecNumber>
        </recommendedName>
        <alternativeName>
            <fullName evidence="15">Flavokinase</fullName>
        </alternativeName>
    </domain>
    <domain>
        <recommendedName>
            <fullName evidence="15">FMN adenylyltransferase</fullName>
            <ecNumber evidence="15">2.7.7.2</ecNumber>
        </recommendedName>
        <alternativeName>
            <fullName evidence="15">FAD pyrophosphorylase</fullName>
        </alternativeName>
        <alternativeName>
            <fullName evidence="15">FAD synthase</fullName>
        </alternativeName>
    </domain>
</protein>
<dbReference type="Gene3D" id="2.40.30.30">
    <property type="entry name" value="Riboflavin kinase-like"/>
    <property type="match status" value="1"/>
</dbReference>
<keyword evidence="10 15" id="KW-0274">FAD</keyword>
<dbReference type="InterPro" id="IPR002606">
    <property type="entry name" value="Riboflavin_kinase_bac"/>
</dbReference>
<dbReference type="GO" id="GO:0008531">
    <property type="term" value="F:riboflavin kinase activity"/>
    <property type="evidence" value="ECO:0007669"/>
    <property type="project" value="UniProtKB-UniRule"/>
</dbReference>
<evidence type="ECO:0000313" key="18">
    <source>
        <dbReference type="Proteomes" id="UP000001029"/>
    </source>
</evidence>
<dbReference type="Gene3D" id="3.40.50.620">
    <property type="entry name" value="HUPs"/>
    <property type="match status" value="1"/>
</dbReference>